<dbReference type="Proteomes" id="UP000028878">
    <property type="component" value="Unassembled WGS sequence"/>
</dbReference>
<reference evidence="2" key="1">
    <citation type="submission" date="2014-11" db="EMBL/GenBank/DDBJ databases">
        <title>Draft genome sequence of Hydrogenophaga intermedia S1.</title>
        <authorList>
            <person name="Gan H.M."/>
            <person name="Chew T.H."/>
            <person name="Stolz A."/>
        </authorList>
    </citation>
    <scope>NUCLEOTIDE SEQUENCE [LARGE SCALE GENOMIC DNA]</scope>
    <source>
        <strain evidence="2">S1</strain>
    </source>
</reference>
<protein>
    <submittedName>
        <fullName evidence="1">Uncharacterized protein</fullName>
    </submittedName>
</protein>
<organism evidence="1 2">
    <name type="scientific">Hydrogenophaga intermedia</name>
    <dbReference type="NCBI Taxonomy" id="65786"/>
    <lineage>
        <taxon>Bacteria</taxon>
        <taxon>Pseudomonadati</taxon>
        <taxon>Pseudomonadota</taxon>
        <taxon>Betaproteobacteria</taxon>
        <taxon>Burkholderiales</taxon>
        <taxon>Comamonadaceae</taxon>
        <taxon>Hydrogenophaga</taxon>
    </lineage>
</organism>
<dbReference type="EMBL" id="CCAE010000002">
    <property type="protein sequence ID" value="CDN86069.1"/>
    <property type="molecule type" value="Genomic_DNA"/>
</dbReference>
<gene>
    <name evidence="1" type="ORF">BN948_00469</name>
</gene>
<dbReference type="AlphaFoldDB" id="A0A1L1PE53"/>
<sequence>MSRSDRSPAARALHAPRVRAIQPATLLRLMRRLCGASTSPAHTQRSQPAGRLSLPPGGEFRFLPDLGKAGWQHLLFDVKLAGGGRRRVDLRVGVQAADDLLTGDALVVVDTAAGAALPRPWLRVGQSLAGGLRLFGAGGFAYAPCAHFVGSETFAYPATDASGEVVVVHVAVHLRATRH</sequence>
<keyword evidence="2" id="KW-1185">Reference proteome</keyword>
<name>A0A1L1PE53_HYDIT</name>
<evidence type="ECO:0000313" key="2">
    <source>
        <dbReference type="Proteomes" id="UP000028878"/>
    </source>
</evidence>
<proteinExistence type="predicted"/>
<evidence type="ECO:0000313" key="1">
    <source>
        <dbReference type="EMBL" id="CDN86069.1"/>
    </source>
</evidence>
<accession>A0A1L1PE53</accession>
<dbReference type="RefSeq" id="WP_009516540.1">
    <property type="nucleotide sequence ID" value="NZ_CCAE010000002.1"/>
</dbReference>